<dbReference type="InterPro" id="IPR036206">
    <property type="entry name" value="ThiamineP_synth_sf"/>
</dbReference>
<sequence length="531" mass="56259">MRKEDVDYTLYLVTDSTPAILRDKNIYEVVEAALKGGVTCVQFRDKTSDTGELVRTARELHKLTRQYNVPLLINDRVDVALAVGCEGCHVGQDDMKLQDARRLLGPDAIIGVSANTLEEAIEACEGGADYLGIGAVYATTTKTNTKNILGPEGVRHILQGLADRGYVIPSVCIGGINAGNAQSVIMESRAPNRSLDGIAVVSVIMGSDDPEHSASRLLELVRDALPAKTRAADEDQLSPESAALYANIVKSVHDATPLSHNMTNLVVQNFAANVALAVGASPIMSNNGEEAPDLAKLGGALVINMGTVTPESLRNYVKALHAYNNADRPVVFDPVGAGASAVRRSALKTIMDSGYITVIKGNEGEIATVYRETSQTAGQGEHVQQRGVDSTSVLSPEEKAAMVTRLADRHNNIVVMTGKTDFVSDGSNTFAIDNGHEYLGMVTGTGCVLGTTISAMAAASSAAGQELFAVIAGILLFEIAAEVAAQRSDVRGPGTFVPAFIDELARLRSLAARGDSSWLQRAKLRDISQDI</sequence>
<dbReference type="Pfam" id="PF02581">
    <property type="entry name" value="TMP-TENI"/>
    <property type="match status" value="1"/>
</dbReference>
<dbReference type="EMBL" id="JANBVN010000026">
    <property type="protein sequence ID" value="KAJ9161139.1"/>
    <property type="molecule type" value="Genomic_DNA"/>
</dbReference>
<comment type="pathway">
    <text evidence="4">Cofactor biosynthesis; thiamine diphosphate biosynthesis; 4-methyl-5-(2-phosphoethyl)-thiazole from 5-(2-hydroxyethyl)-4-methylthiazole: step 1/1.</text>
</comment>
<dbReference type="GO" id="GO:0009228">
    <property type="term" value="P:thiamine biosynthetic process"/>
    <property type="evidence" value="ECO:0007669"/>
    <property type="project" value="UniProtKB-KW"/>
</dbReference>
<evidence type="ECO:0000313" key="19">
    <source>
        <dbReference type="EMBL" id="KAJ9161139.1"/>
    </source>
</evidence>
<dbReference type="SUPFAM" id="SSF53613">
    <property type="entry name" value="Ribokinase-like"/>
    <property type="match status" value="1"/>
</dbReference>
<dbReference type="HAMAP" id="MF_00228">
    <property type="entry name" value="Thz_kinase"/>
    <property type="match status" value="1"/>
</dbReference>
<comment type="cofactor">
    <cofactor evidence="2">
        <name>Mg(2+)</name>
        <dbReference type="ChEBI" id="CHEBI:18420"/>
    </cofactor>
</comment>
<evidence type="ECO:0000256" key="9">
    <source>
        <dbReference type="ARBA" id="ARBA00022777"/>
    </source>
</evidence>
<keyword evidence="12" id="KW-0784">Thiamine biosynthesis</keyword>
<dbReference type="NCBIfam" id="NF006830">
    <property type="entry name" value="PRK09355.1"/>
    <property type="match status" value="1"/>
</dbReference>
<evidence type="ECO:0000256" key="14">
    <source>
        <dbReference type="ARBA" id="ARBA00047851"/>
    </source>
</evidence>
<evidence type="ECO:0000256" key="16">
    <source>
        <dbReference type="ARBA" id="ARBA00061146"/>
    </source>
</evidence>
<dbReference type="PANTHER" id="PTHR20857">
    <property type="entry name" value="THIAMINE-PHOSPHATE PYROPHOSPHORYLASE"/>
    <property type="match status" value="1"/>
</dbReference>
<evidence type="ECO:0000256" key="10">
    <source>
        <dbReference type="ARBA" id="ARBA00022840"/>
    </source>
</evidence>
<feature type="domain" description="Thiamine phosphate synthase/TenI" evidence="18">
    <location>
        <begin position="10"/>
        <end position="204"/>
    </location>
</feature>
<evidence type="ECO:0000256" key="15">
    <source>
        <dbReference type="ARBA" id="ARBA00047883"/>
    </source>
</evidence>
<keyword evidence="9" id="KW-0418">Kinase</keyword>
<reference evidence="19" key="1">
    <citation type="submission" date="2022-07" db="EMBL/GenBank/DDBJ databases">
        <title>Fungi with potential for degradation of polypropylene.</title>
        <authorList>
            <person name="Gostincar C."/>
        </authorList>
    </citation>
    <scope>NUCLEOTIDE SEQUENCE</scope>
    <source>
        <strain evidence="19">EXF-13287</strain>
    </source>
</reference>
<dbReference type="InterPro" id="IPR034291">
    <property type="entry name" value="TMP_synthase"/>
</dbReference>
<dbReference type="InterPro" id="IPR029056">
    <property type="entry name" value="Ribokinase-like"/>
</dbReference>
<dbReference type="InterPro" id="IPR000417">
    <property type="entry name" value="Hyethyz_kinase"/>
</dbReference>
<dbReference type="GO" id="GO:0005524">
    <property type="term" value="F:ATP binding"/>
    <property type="evidence" value="ECO:0007669"/>
    <property type="project" value="UniProtKB-KW"/>
</dbReference>
<dbReference type="GO" id="GO:0004417">
    <property type="term" value="F:hydroxyethylthiazole kinase activity"/>
    <property type="evidence" value="ECO:0007669"/>
    <property type="project" value="UniProtKB-EC"/>
</dbReference>
<name>A0AA38RYR6_9PEZI</name>
<dbReference type="AlphaFoldDB" id="A0AA38RYR6"/>
<evidence type="ECO:0000256" key="13">
    <source>
        <dbReference type="ARBA" id="ARBA00047334"/>
    </source>
</evidence>
<keyword evidence="20" id="KW-1185">Reference proteome</keyword>
<dbReference type="InterPro" id="IPR013785">
    <property type="entry name" value="Aldolase_TIM"/>
</dbReference>
<evidence type="ECO:0000256" key="12">
    <source>
        <dbReference type="ARBA" id="ARBA00022977"/>
    </source>
</evidence>
<comment type="similarity">
    <text evidence="17">In the N-terminal section; belongs to the thiamine-phosphate synthase family.</text>
</comment>
<evidence type="ECO:0000256" key="8">
    <source>
        <dbReference type="ARBA" id="ARBA00022741"/>
    </source>
</evidence>
<dbReference type="GO" id="GO:0004789">
    <property type="term" value="F:thiamine-phosphate diphosphorylase activity"/>
    <property type="evidence" value="ECO:0007669"/>
    <property type="project" value="UniProtKB-EC"/>
</dbReference>
<dbReference type="FunFam" id="3.20.20.70:FF:000104">
    <property type="entry name" value="Thiamine biosynthetic bifunctional enzyme"/>
    <property type="match status" value="1"/>
</dbReference>
<keyword evidence="6" id="KW-0808">Transferase</keyword>
<comment type="caution">
    <text evidence="19">The sequence shown here is derived from an EMBL/GenBank/DDBJ whole genome shotgun (WGS) entry which is preliminary data.</text>
</comment>
<evidence type="ECO:0000256" key="17">
    <source>
        <dbReference type="ARBA" id="ARBA00061283"/>
    </source>
</evidence>
<dbReference type="PANTHER" id="PTHR20857:SF23">
    <property type="entry name" value="THIAMINE BIOSYNTHETIC BIFUNCTIONAL ENZYME"/>
    <property type="match status" value="1"/>
</dbReference>
<evidence type="ECO:0000256" key="2">
    <source>
        <dbReference type="ARBA" id="ARBA00001946"/>
    </source>
</evidence>
<dbReference type="Gene3D" id="3.40.1190.20">
    <property type="match status" value="1"/>
</dbReference>
<comment type="function">
    <text evidence="3">Condenses 4-methyl-5-(beta-hydroxyethyl)thiazole monophosphate (THZ-P) and 2-methyl-4-amino-5-hydroxymethyl pyrimidine pyrophosphate (HMP-PP) to form thiamine monophosphate (TMP).</text>
</comment>
<dbReference type="PRINTS" id="PR01099">
    <property type="entry name" value="HYETHTZKNASE"/>
</dbReference>
<comment type="pathway">
    <text evidence="5">Cofactor biosynthesis; thiamine diphosphate biosynthesis; thiamine phosphate from 4-amino-2-methyl-5-diphosphomethylpyrimidine and 4-methyl-5-(2-phosphoethyl)-thiazole: step 1/1.</text>
</comment>
<comment type="catalytic activity">
    <reaction evidence="14">
        <text>2-(2-carboxy-4-methylthiazol-5-yl)ethyl phosphate + 4-amino-2-methyl-5-(diphosphooxymethyl)pyrimidine + 2 H(+) = thiamine phosphate + CO2 + diphosphate</text>
        <dbReference type="Rhea" id="RHEA:47848"/>
        <dbReference type="ChEBI" id="CHEBI:15378"/>
        <dbReference type="ChEBI" id="CHEBI:16526"/>
        <dbReference type="ChEBI" id="CHEBI:33019"/>
        <dbReference type="ChEBI" id="CHEBI:37575"/>
        <dbReference type="ChEBI" id="CHEBI:57841"/>
        <dbReference type="ChEBI" id="CHEBI:62890"/>
        <dbReference type="EC" id="2.5.1.3"/>
    </reaction>
</comment>
<evidence type="ECO:0000313" key="20">
    <source>
        <dbReference type="Proteomes" id="UP001174691"/>
    </source>
</evidence>
<comment type="catalytic activity">
    <reaction evidence="1">
        <text>5-(2-hydroxyethyl)-4-methylthiazole + ATP = 4-methyl-5-(2-phosphooxyethyl)-thiazole + ADP + H(+)</text>
        <dbReference type="Rhea" id="RHEA:24212"/>
        <dbReference type="ChEBI" id="CHEBI:15378"/>
        <dbReference type="ChEBI" id="CHEBI:17957"/>
        <dbReference type="ChEBI" id="CHEBI:30616"/>
        <dbReference type="ChEBI" id="CHEBI:58296"/>
        <dbReference type="ChEBI" id="CHEBI:456216"/>
        <dbReference type="EC" id="2.7.1.50"/>
    </reaction>
</comment>
<evidence type="ECO:0000256" key="11">
    <source>
        <dbReference type="ARBA" id="ARBA00022842"/>
    </source>
</evidence>
<keyword evidence="11" id="KW-0460">Magnesium</keyword>
<evidence type="ECO:0000256" key="7">
    <source>
        <dbReference type="ARBA" id="ARBA00022723"/>
    </source>
</evidence>
<comment type="similarity">
    <text evidence="16">In the C-terminal section; belongs to the Thz kinase family.</text>
</comment>
<accession>A0AA38RYR6</accession>
<proteinExistence type="inferred from homology"/>
<dbReference type="SUPFAM" id="SSF51391">
    <property type="entry name" value="Thiamin phosphate synthase"/>
    <property type="match status" value="1"/>
</dbReference>
<organism evidence="19 20">
    <name type="scientific">Coniochaeta hoffmannii</name>
    <dbReference type="NCBI Taxonomy" id="91930"/>
    <lineage>
        <taxon>Eukaryota</taxon>
        <taxon>Fungi</taxon>
        <taxon>Dikarya</taxon>
        <taxon>Ascomycota</taxon>
        <taxon>Pezizomycotina</taxon>
        <taxon>Sordariomycetes</taxon>
        <taxon>Sordariomycetidae</taxon>
        <taxon>Coniochaetales</taxon>
        <taxon>Coniochaetaceae</taxon>
        <taxon>Coniochaeta</taxon>
    </lineage>
</organism>
<dbReference type="HAMAP" id="MF_00097">
    <property type="entry name" value="TMP_synthase"/>
    <property type="match status" value="1"/>
</dbReference>
<keyword evidence="7" id="KW-0479">Metal-binding</keyword>
<dbReference type="CDD" id="cd01170">
    <property type="entry name" value="THZ_kinase"/>
    <property type="match status" value="1"/>
</dbReference>
<evidence type="ECO:0000256" key="3">
    <source>
        <dbReference type="ARBA" id="ARBA00003814"/>
    </source>
</evidence>
<gene>
    <name evidence="19" type="ORF">NKR19_g2575</name>
</gene>
<dbReference type="Gene3D" id="3.20.20.70">
    <property type="entry name" value="Aldolase class I"/>
    <property type="match status" value="1"/>
</dbReference>
<evidence type="ECO:0000256" key="5">
    <source>
        <dbReference type="ARBA" id="ARBA00005165"/>
    </source>
</evidence>
<protein>
    <submittedName>
        <fullName evidence="19">TMP-TENI-domain-containing protein</fullName>
    </submittedName>
</protein>
<evidence type="ECO:0000256" key="4">
    <source>
        <dbReference type="ARBA" id="ARBA00004868"/>
    </source>
</evidence>
<dbReference type="FunFam" id="3.40.1190.20:FF:000042">
    <property type="entry name" value="Probable thiamine biosynthetic bifunctional enzyme"/>
    <property type="match status" value="1"/>
</dbReference>
<dbReference type="GO" id="GO:0005737">
    <property type="term" value="C:cytoplasm"/>
    <property type="evidence" value="ECO:0007669"/>
    <property type="project" value="TreeGrafter"/>
</dbReference>
<dbReference type="NCBIfam" id="TIGR00693">
    <property type="entry name" value="thiE"/>
    <property type="match status" value="1"/>
</dbReference>
<keyword evidence="10" id="KW-0067">ATP-binding</keyword>
<comment type="catalytic activity">
    <reaction evidence="15">
        <text>2-[(2R,5Z)-2-carboxy-4-methylthiazol-5(2H)-ylidene]ethyl phosphate + 4-amino-2-methyl-5-(diphosphooxymethyl)pyrimidine + 2 H(+) = thiamine phosphate + CO2 + diphosphate</text>
        <dbReference type="Rhea" id="RHEA:47844"/>
        <dbReference type="ChEBI" id="CHEBI:15378"/>
        <dbReference type="ChEBI" id="CHEBI:16526"/>
        <dbReference type="ChEBI" id="CHEBI:33019"/>
        <dbReference type="ChEBI" id="CHEBI:37575"/>
        <dbReference type="ChEBI" id="CHEBI:57841"/>
        <dbReference type="ChEBI" id="CHEBI:62899"/>
        <dbReference type="EC" id="2.5.1.3"/>
    </reaction>
</comment>
<dbReference type="Proteomes" id="UP001174691">
    <property type="component" value="Unassembled WGS sequence"/>
</dbReference>
<dbReference type="GO" id="GO:0000287">
    <property type="term" value="F:magnesium ion binding"/>
    <property type="evidence" value="ECO:0007669"/>
    <property type="project" value="InterPro"/>
</dbReference>
<evidence type="ECO:0000256" key="1">
    <source>
        <dbReference type="ARBA" id="ARBA00001771"/>
    </source>
</evidence>
<dbReference type="Pfam" id="PF02110">
    <property type="entry name" value="HK"/>
    <property type="match status" value="1"/>
</dbReference>
<keyword evidence="8" id="KW-0547">Nucleotide-binding</keyword>
<evidence type="ECO:0000256" key="6">
    <source>
        <dbReference type="ARBA" id="ARBA00022679"/>
    </source>
</evidence>
<dbReference type="CDD" id="cd00564">
    <property type="entry name" value="TMP_TenI"/>
    <property type="match status" value="1"/>
</dbReference>
<comment type="catalytic activity">
    <reaction evidence="13">
        <text>4-methyl-5-(2-phosphooxyethyl)-thiazole + 4-amino-2-methyl-5-(diphosphooxymethyl)pyrimidine + H(+) = thiamine phosphate + diphosphate</text>
        <dbReference type="Rhea" id="RHEA:22328"/>
        <dbReference type="ChEBI" id="CHEBI:15378"/>
        <dbReference type="ChEBI" id="CHEBI:33019"/>
        <dbReference type="ChEBI" id="CHEBI:37575"/>
        <dbReference type="ChEBI" id="CHEBI:57841"/>
        <dbReference type="ChEBI" id="CHEBI:58296"/>
        <dbReference type="EC" id="2.5.1.3"/>
    </reaction>
</comment>
<dbReference type="InterPro" id="IPR022998">
    <property type="entry name" value="ThiamineP_synth_TenI"/>
</dbReference>
<evidence type="ECO:0000259" key="18">
    <source>
        <dbReference type="Pfam" id="PF02581"/>
    </source>
</evidence>